<sequence length="266" mass="30054">MLLSKGEKEVMIKSMATAVPTFVMSCYRLPKTITSKLTSAVAKFWWSTNGQTGGIHWIAWERLCCSKQLGGLGFKSVDDFNTSVLAKQLWRLIDYSDTLFAMVFKIRYYRNSDPMDPIRSYSPSYGWRSIVSARSLVNKGLITRVGSGTSISIWSDPWVPVQFPRPALSNGPFKDPTLKLPHLIDRQTNSWRKDLLTQHFDHVDVALIEAIPLSSFSKNDYLGWHFTITGNYTVKSGYETERLDVQGPFRALSSGSATTPLLARVW</sequence>
<evidence type="ECO:0000313" key="1">
    <source>
        <dbReference type="Proteomes" id="UP000694864"/>
    </source>
</evidence>
<dbReference type="PANTHER" id="PTHR33116">
    <property type="entry name" value="REVERSE TRANSCRIPTASE ZINC-BINDING DOMAIN-CONTAINING PROTEIN-RELATED-RELATED"/>
    <property type="match status" value="1"/>
</dbReference>
<reference evidence="2" key="2">
    <citation type="submission" date="2025-08" db="UniProtKB">
        <authorList>
            <consortium name="RefSeq"/>
        </authorList>
    </citation>
    <scope>IDENTIFICATION</scope>
    <source>
        <tissue evidence="2">Leaf</tissue>
    </source>
</reference>
<dbReference type="GeneID" id="109133307"/>
<organism evidence="1 2">
    <name type="scientific">Camelina sativa</name>
    <name type="common">False flax</name>
    <name type="synonym">Myagrum sativum</name>
    <dbReference type="NCBI Taxonomy" id="90675"/>
    <lineage>
        <taxon>Eukaryota</taxon>
        <taxon>Viridiplantae</taxon>
        <taxon>Streptophyta</taxon>
        <taxon>Embryophyta</taxon>
        <taxon>Tracheophyta</taxon>
        <taxon>Spermatophyta</taxon>
        <taxon>Magnoliopsida</taxon>
        <taxon>eudicotyledons</taxon>
        <taxon>Gunneridae</taxon>
        <taxon>Pentapetalae</taxon>
        <taxon>rosids</taxon>
        <taxon>malvids</taxon>
        <taxon>Brassicales</taxon>
        <taxon>Brassicaceae</taxon>
        <taxon>Camelineae</taxon>
        <taxon>Camelina</taxon>
    </lineage>
</organism>
<protein>
    <submittedName>
        <fullName evidence="2">Uncharacterized protein LOC109133307</fullName>
    </submittedName>
</protein>
<keyword evidence="1" id="KW-1185">Reference proteome</keyword>
<proteinExistence type="predicted"/>
<evidence type="ECO:0000313" key="2">
    <source>
        <dbReference type="RefSeq" id="XP_019101858.1"/>
    </source>
</evidence>
<dbReference type="Proteomes" id="UP000694864">
    <property type="component" value="Chromosome 6"/>
</dbReference>
<dbReference type="PANTHER" id="PTHR33116:SF86">
    <property type="entry name" value="REVERSE TRANSCRIPTASE DOMAIN-CONTAINING PROTEIN"/>
    <property type="match status" value="1"/>
</dbReference>
<dbReference type="RefSeq" id="XP_019101858.1">
    <property type="nucleotide sequence ID" value="XM_019246313.1"/>
</dbReference>
<dbReference type="PROSITE" id="PS51257">
    <property type="entry name" value="PROKAR_LIPOPROTEIN"/>
    <property type="match status" value="1"/>
</dbReference>
<gene>
    <name evidence="2" type="primary">LOC109133307</name>
</gene>
<reference evidence="1" key="1">
    <citation type="journal article" date="2014" name="Nat. Commun.">
        <title>The emerging biofuel crop Camelina sativa retains a highly undifferentiated hexaploid genome structure.</title>
        <authorList>
            <person name="Kagale S."/>
            <person name="Koh C."/>
            <person name="Nixon J."/>
            <person name="Bollina V."/>
            <person name="Clarke W.E."/>
            <person name="Tuteja R."/>
            <person name="Spillane C."/>
            <person name="Robinson S.J."/>
            <person name="Links M.G."/>
            <person name="Clarke C."/>
            <person name="Higgins E.E."/>
            <person name="Huebert T."/>
            <person name="Sharpe A.G."/>
            <person name="Parkin I.A."/>
        </authorList>
    </citation>
    <scope>NUCLEOTIDE SEQUENCE [LARGE SCALE GENOMIC DNA]</scope>
    <source>
        <strain evidence="1">cv. DH55</strain>
    </source>
</reference>
<accession>A0ABM1RS70</accession>
<name>A0ABM1RS70_CAMSA</name>